<dbReference type="CDD" id="cd06261">
    <property type="entry name" value="TM_PBP2"/>
    <property type="match status" value="1"/>
</dbReference>
<dbReference type="GO" id="GO:0055085">
    <property type="term" value="P:transmembrane transport"/>
    <property type="evidence" value="ECO:0007669"/>
    <property type="project" value="InterPro"/>
</dbReference>
<organism evidence="9 10">
    <name type="scientific">Stackebrandtia endophytica</name>
    <dbReference type="NCBI Taxonomy" id="1496996"/>
    <lineage>
        <taxon>Bacteria</taxon>
        <taxon>Bacillati</taxon>
        <taxon>Actinomycetota</taxon>
        <taxon>Actinomycetes</taxon>
        <taxon>Glycomycetales</taxon>
        <taxon>Glycomycetaceae</taxon>
        <taxon>Stackebrandtia</taxon>
    </lineage>
</organism>
<keyword evidence="10" id="KW-1185">Reference proteome</keyword>
<evidence type="ECO:0000256" key="4">
    <source>
        <dbReference type="ARBA" id="ARBA00022692"/>
    </source>
</evidence>
<evidence type="ECO:0000313" key="9">
    <source>
        <dbReference type="EMBL" id="TQL78334.1"/>
    </source>
</evidence>
<feature type="domain" description="ABC transmembrane type-1" evidence="8">
    <location>
        <begin position="106"/>
        <end position="324"/>
    </location>
</feature>
<dbReference type="SUPFAM" id="SSF161098">
    <property type="entry name" value="MetI-like"/>
    <property type="match status" value="1"/>
</dbReference>
<dbReference type="InParanoid" id="A0A543B0I6"/>
<evidence type="ECO:0000256" key="2">
    <source>
        <dbReference type="ARBA" id="ARBA00022448"/>
    </source>
</evidence>
<feature type="transmembrane region" description="Helical" evidence="7">
    <location>
        <begin position="301"/>
        <end position="327"/>
    </location>
</feature>
<dbReference type="PANTHER" id="PTHR43163">
    <property type="entry name" value="DIPEPTIDE TRANSPORT SYSTEM PERMEASE PROTEIN DPPB-RELATED"/>
    <property type="match status" value="1"/>
</dbReference>
<evidence type="ECO:0000259" key="8">
    <source>
        <dbReference type="PROSITE" id="PS50928"/>
    </source>
</evidence>
<feature type="transmembrane region" description="Helical" evidence="7">
    <location>
        <begin position="259"/>
        <end position="281"/>
    </location>
</feature>
<evidence type="ECO:0000256" key="5">
    <source>
        <dbReference type="ARBA" id="ARBA00022989"/>
    </source>
</evidence>
<keyword evidence="6 7" id="KW-0472">Membrane</keyword>
<name>A0A543B0I6_9ACTN</name>
<evidence type="ECO:0000313" key="10">
    <source>
        <dbReference type="Proteomes" id="UP000317043"/>
    </source>
</evidence>
<feature type="transmembrane region" description="Helical" evidence="7">
    <location>
        <begin position="198"/>
        <end position="219"/>
    </location>
</feature>
<dbReference type="AlphaFoldDB" id="A0A543B0I6"/>
<evidence type="ECO:0000256" key="6">
    <source>
        <dbReference type="ARBA" id="ARBA00023136"/>
    </source>
</evidence>
<sequence length="334" mass="36347">MGRYVIRRLLQAVLTLFFVLFLLHYLLSLAIQVNGNPARTFFGDKPVTAEQLAAVEAKFGTDDPCLDTIGDPCLGMFGKRMGDWLTLDFGTTFHGYSVTEQIAQAVPPTLILFAISTAVWVLIGITAGVLAAMKRGKFFDYLVRTGTTFTVAVPTFLLLVITQQLVGVSLGNWARSTFGRDSVLGIVFQPSYDHDHPFLSLLVPGILLGAFGIAGITRLSRTSMLENLRADFVRTAKAKGLRPRRVTVVHTLRNSLIPVITLIGFAMADALGGTVITEGIYSIPGMGGLAFSATRDNDLTMVIAIVAILSVSFMLVTLIIDLLYAVLDPRIRYE</sequence>
<keyword evidence="5 7" id="KW-1133">Transmembrane helix</keyword>
<dbReference type="PROSITE" id="PS50928">
    <property type="entry name" value="ABC_TM1"/>
    <property type="match status" value="1"/>
</dbReference>
<accession>A0A543B0I6</accession>
<dbReference type="GO" id="GO:0005886">
    <property type="term" value="C:plasma membrane"/>
    <property type="evidence" value="ECO:0007669"/>
    <property type="project" value="UniProtKB-SubCell"/>
</dbReference>
<keyword evidence="3" id="KW-1003">Cell membrane</keyword>
<proteinExistence type="inferred from homology"/>
<reference evidence="9 10" key="1">
    <citation type="submission" date="2019-06" db="EMBL/GenBank/DDBJ databases">
        <title>Sequencing the genomes of 1000 actinobacteria strains.</title>
        <authorList>
            <person name="Klenk H.-P."/>
        </authorList>
    </citation>
    <scope>NUCLEOTIDE SEQUENCE [LARGE SCALE GENOMIC DNA]</scope>
    <source>
        <strain evidence="9 10">DSM 45928</strain>
    </source>
</reference>
<feature type="transmembrane region" description="Helical" evidence="7">
    <location>
        <begin position="110"/>
        <end position="133"/>
    </location>
</feature>
<keyword evidence="2 7" id="KW-0813">Transport</keyword>
<dbReference type="InterPro" id="IPR035906">
    <property type="entry name" value="MetI-like_sf"/>
</dbReference>
<feature type="transmembrane region" description="Helical" evidence="7">
    <location>
        <begin position="12"/>
        <end position="31"/>
    </location>
</feature>
<dbReference type="RefSeq" id="WP_142042618.1">
    <property type="nucleotide sequence ID" value="NZ_JBHTGS010000004.1"/>
</dbReference>
<dbReference type="PANTHER" id="PTHR43163:SF7">
    <property type="entry name" value="DIPEPTIDE-TRANSPORT INTEGRAL MEMBRANE PROTEIN ABC TRANSPORTER DPPB-RELATED"/>
    <property type="match status" value="1"/>
</dbReference>
<gene>
    <name evidence="9" type="ORF">FB566_3917</name>
</gene>
<dbReference type="InterPro" id="IPR000515">
    <property type="entry name" value="MetI-like"/>
</dbReference>
<comment type="caution">
    <text evidence="9">The sequence shown here is derived from an EMBL/GenBank/DDBJ whole genome shotgun (WGS) entry which is preliminary data.</text>
</comment>
<dbReference type="EMBL" id="VFOW01000001">
    <property type="protein sequence ID" value="TQL78334.1"/>
    <property type="molecule type" value="Genomic_DNA"/>
</dbReference>
<dbReference type="Proteomes" id="UP000317043">
    <property type="component" value="Unassembled WGS sequence"/>
</dbReference>
<keyword evidence="4 7" id="KW-0812">Transmembrane</keyword>
<evidence type="ECO:0000256" key="3">
    <source>
        <dbReference type="ARBA" id="ARBA00022475"/>
    </source>
</evidence>
<feature type="transmembrane region" description="Helical" evidence="7">
    <location>
        <begin position="145"/>
        <end position="166"/>
    </location>
</feature>
<dbReference type="OrthoDB" id="147688at2"/>
<protein>
    <submittedName>
        <fullName evidence="9">Peptide/nickel transport system permease protein</fullName>
    </submittedName>
</protein>
<comment type="similarity">
    <text evidence="7">Belongs to the binding-protein-dependent transport system permease family.</text>
</comment>
<dbReference type="Pfam" id="PF00528">
    <property type="entry name" value="BPD_transp_1"/>
    <property type="match status" value="1"/>
</dbReference>
<evidence type="ECO:0000256" key="1">
    <source>
        <dbReference type="ARBA" id="ARBA00004651"/>
    </source>
</evidence>
<comment type="subcellular location">
    <subcellularLocation>
        <location evidence="1 7">Cell membrane</location>
        <topology evidence="1 7">Multi-pass membrane protein</topology>
    </subcellularLocation>
</comment>
<dbReference type="Gene3D" id="1.10.3720.10">
    <property type="entry name" value="MetI-like"/>
    <property type="match status" value="1"/>
</dbReference>
<evidence type="ECO:0000256" key="7">
    <source>
        <dbReference type="RuleBase" id="RU363032"/>
    </source>
</evidence>